<accession>A0ABN2Q4R7</accession>
<organism evidence="3 4">
    <name type="scientific">Amycolatopsis minnesotensis</name>
    <dbReference type="NCBI Taxonomy" id="337894"/>
    <lineage>
        <taxon>Bacteria</taxon>
        <taxon>Bacillati</taxon>
        <taxon>Actinomycetota</taxon>
        <taxon>Actinomycetes</taxon>
        <taxon>Pseudonocardiales</taxon>
        <taxon>Pseudonocardiaceae</taxon>
        <taxon>Amycolatopsis</taxon>
    </lineage>
</organism>
<feature type="transmembrane region" description="Helical" evidence="1">
    <location>
        <begin position="78"/>
        <end position="97"/>
    </location>
</feature>
<proteinExistence type="predicted"/>
<gene>
    <name evidence="3" type="ORF">GCM10009754_06710</name>
</gene>
<comment type="caution">
    <text evidence="3">The sequence shown here is derived from an EMBL/GenBank/DDBJ whole genome shotgun (WGS) entry which is preliminary data.</text>
</comment>
<reference evidence="3 4" key="1">
    <citation type="journal article" date="2019" name="Int. J. Syst. Evol. Microbiol.">
        <title>The Global Catalogue of Microorganisms (GCM) 10K type strain sequencing project: providing services to taxonomists for standard genome sequencing and annotation.</title>
        <authorList>
            <consortium name="The Broad Institute Genomics Platform"/>
            <consortium name="The Broad Institute Genome Sequencing Center for Infectious Disease"/>
            <person name="Wu L."/>
            <person name="Ma J."/>
        </authorList>
    </citation>
    <scope>NUCLEOTIDE SEQUENCE [LARGE SCALE GENOMIC DNA]</scope>
    <source>
        <strain evidence="3 4">JCM 14545</strain>
    </source>
</reference>
<sequence length="325" mass="33942">MAEAALETRRLAGWGRRLTSAVLVVLAAAFVFASLLRLLGIDGNRYTAAVVALTPYVTVAGVVLGVVALVLRRWWTGGVVLLLAAALVALIVPRAVADDQPAKGGRPLRILSANLYFGQADAKAVVGMVRDHDVEVLSLLELTSNAVAALDAAGLFTLLPNRVLHAMPGGAGSGLASKYPLSELSLANRSKLAQPSARVDLGDGAAVEVVAVHPVPPTSSSTDWRADLDKLPMATADLPVRLLAGDFNATLDHAALRRFLDGGYADAAARTGNGLKPTWPDGIFPPPVTIDHVLVDDRVAVNDYQVLDIPGSDHSAIFSGLIVPV</sequence>
<protein>
    <submittedName>
        <fullName evidence="3">Endonuclease/exonuclease/phosphatase family protein</fullName>
    </submittedName>
</protein>
<feature type="domain" description="Endonuclease/exonuclease/phosphatase" evidence="2">
    <location>
        <begin position="111"/>
        <end position="314"/>
    </location>
</feature>
<dbReference type="Pfam" id="PF03372">
    <property type="entry name" value="Exo_endo_phos"/>
    <property type="match status" value="1"/>
</dbReference>
<keyword evidence="3" id="KW-0255">Endonuclease</keyword>
<dbReference type="Gene3D" id="3.60.10.10">
    <property type="entry name" value="Endonuclease/exonuclease/phosphatase"/>
    <property type="match status" value="1"/>
</dbReference>
<keyword evidence="3" id="KW-0378">Hydrolase</keyword>
<dbReference type="InterPro" id="IPR036691">
    <property type="entry name" value="Endo/exonu/phosph_ase_sf"/>
</dbReference>
<keyword evidence="1" id="KW-0812">Transmembrane</keyword>
<evidence type="ECO:0000256" key="1">
    <source>
        <dbReference type="SAM" id="Phobius"/>
    </source>
</evidence>
<dbReference type="SUPFAM" id="SSF56219">
    <property type="entry name" value="DNase I-like"/>
    <property type="match status" value="1"/>
</dbReference>
<name>A0ABN2Q4R7_9PSEU</name>
<keyword evidence="4" id="KW-1185">Reference proteome</keyword>
<keyword evidence="1" id="KW-0472">Membrane</keyword>
<dbReference type="GO" id="GO:0004519">
    <property type="term" value="F:endonuclease activity"/>
    <property type="evidence" value="ECO:0007669"/>
    <property type="project" value="UniProtKB-KW"/>
</dbReference>
<dbReference type="InterPro" id="IPR005135">
    <property type="entry name" value="Endo/exonuclease/phosphatase"/>
</dbReference>
<feature type="transmembrane region" description="Helical" evidence="1">
    <location>
        <begin position="21"/>
        <end position="40"/>
    </location>
</feature>
<keyword evidence="3" id="KW-0540">Nuclease</keyword>
<evidence type="ECO:0000313" key="3">
    <source>
        <dbReference type="EMBL" id="GAA1941965.1"/>
    </source>
</evidence>
<evidence type="ECO:0000259" key="2">
    <source>
        <dbReference type="Pfam" id="PF03372"/>
    </source>
</evidence>
<dbReference type="RefSeq" id="WP_344413209.1">
    <property type="nucleotide sequence ID" value="NZ_BAAANN010000002.1"/>
</dbReference>
<evidence type="ECO:0000313" key="4">
    <source>
        <dbReference type="Proteomes" id="UP001501116"/>
    </source>
</evidence>
<keyword evidence="1" id="KW-1133">Transmembrane helix</keyword>
<feature type="transmembrane region" description="Helical" evidence="1">
    <location>
        <begin position="46"/>
        <end position="71"/>
    </location>
</feature>
<dbReference type="EMBL" id="BAAANN010000002">
    <property type="protein sequence ID" value="GAA1941965.1"/>
    <property type="molecule type" value="Genomic_DNA"/>
</dbReference>
<dbReference type="Proteomes" id="UP001501116">
    <property type="component" value="Unassembled WGS sequence"/>
</dbReference>